<feature type="transmembrane region" description="Helical" evidence="6">
    <location>
        <begin position="279"/>
        <end position="299"/>
    </location>
</feature>
<evidence type="ECO:0000256" key="6">
    <source>
        <dbReference type="SAM" id="Phobius"/>
    </source>
</evidence>
<feature type="transmembrane region" description="Helical" evidence="6">
    <location>
        <begin position="217"/>
        <end position="236"/>
    </location>
</feature>
<feature type="transmembrane region" description="Helical" evidence="6">
    <location>
        <begin position="369"/>
        <end position="389"/>
    </location>
</feature>
<dbReference type="EMBL" id="JAVAMP010000001">
    <property type="protein sequence ID" value="MDP5272968.1"/>
    <property type="molecule type" value="Genomic_DNA"/>
</dbReference>
<dbReference type="PANTHER" id="PTHR23530:SF1">
    <property type="entry name" value="PERMEASE, MAJOR FACILITATOR SUPERFAMILY-RELATED"/>
    <property type="match status" value="1"/>
</dbReference>
<evidence type="ECO:0000256" key="4">
    <source>
        <dbReference type="ARBA" id="ARBA00022989"/>
    </source>
</evidence>
<evidence type="ECO:0000256" key="5">
    <source>
        <dbReference type="ARBA" id="ARBA00023136"/>
    </source>
</evidence>
<feature type="transmembrane region" description="Helical" evidence="6">
    <location>
        <begin position="42"/>
        <end position="66"/>
    </location>
</feature>
<name>A0ABT9IUK6_9BACL</name>
<reference evidence="8 9" key="1">
    <citation type="submission" date="2023-08" db="EMBL/GenBank/DDBJ databases">
        <authorList>
            <person name="Park J.-S."/>
        </authorList>
    </citation>
    <scope>NUCLEOTIDE SEQUENCE [LARGE SCALE GENOMIC DNA]</scope>
    <source>
        <strain evidence="8 9">2205SS18-9</strain>
    </source>
</reference>
<feature type="domain" description="Major facilitator superfamily (MFS) profile" evidence="7">
    <location>
        <begin position="1"/>
        <end position="396"/>
    </location>
</feature>
<evidence type="ECO:0000256" key="2">
    <source>
        <dbReference type="ARBA" id="ARBA00022448"/>
    </source>
</evidence>
<comment type="subcellular location">
    <subcellularLocation>
        <location evidence="1">Cell membrane</location>
        <topology evidence="1">Multi-pass membrane protein</topology>
    </subcellularLocation>
</comment>
<dbReference type="RefSeq" id="WP_305990849.1">
    <property type="nucleotide sequence ID" value="NZ_JAVAMP010000001.1"/>
</dbReference>
<dbReference type="PROSITE" id="PS50850">
    <property type="entry name" value="MFS"/>
    <property type="match status" value="1"/>
</dbReference>
<sequence>MKTNTIASHNINVLFWVQFFGAVSFIQPVLSLFYFERGLNESLILLTMFFWSFSVLICEIPTGVFADRFGAKVSFLTGSVIKFFSISILLFADEPWMFFLSAALNGFSVTFFSGADEALIYESLKESNEHHLMDQAMGKIISAGFISTIIAVILGSIIAKDLENEQFILLIALGLFFQLVEIIFICFVKNPKHQGSYRNNPLKQVGAGIKAIRKTPLLLLMFLNVTLVFIPSGAVYEKFDQLIFHNAGLPVIFIGMFYSFAAIIGFFASRSIGLMTKRISRIFLMNLTGVLTVVGLLLSALFGETLWIVLGAFFILRFVRAIRYPIYSQLSNDLIPSDVRATTISLLSIIDSGLDLIIFGFLAGVALNGLNHILMICAAIAFIGTILPLKGRTKRS</sequence>
<dbReference type="Gene3D" id="1.20.1250.20">
    <property type="entry name" value="MFS general substrate transporter like domains"/>
    <property type="match status" value="2"/>
</dbReference>
<feature type="transmembrane region" description="Helical" evidence="6">
    <location>
        <begin position="242"/>
        <end position="267"/>
    </location>
</feature>
<dbReference type="InterPro" id="IPR020846">
    <property type="entry name" value="MFS_dom"/>
</dbReference>
<dbReference type="InterPro" id="IPR053160">
    <property type="entry name" value="MFS_DHA3_Transporter"/>
</dbReference>
<evidence type="ECO:0000256" key="1">
    <source>
        <dbReference type="ARBA" id="ARBA00004651"/>
    </source>
</evidence>
<accession>A0ABT9IUK6</accession>
<evidence type="ECO:0000259" key="7">
    <source>
        <dbReference type="PROSITE" id="PS50850"/>
    </source>
</evidence>
<proteinExistence type="predicted"/>
<dbReference type="SUPFAM" id="SSF103473">
    <property type="entry name" value="MFS general substrate transporter"/>
    <property type="match status" value="1"/>
</dbReference>
<feature type="transmembrane region" description="Helical" evidence="6">
    <location>
        <begin position="343"/>
        <end position="363"/>
    </location>
</feature>
<dbReference type="Proteomes" id="UP001231941">
    <property type="component" value="Unassembled WGS sequence"/>
</dbReference>
<feature type="transmembrane region" description="Helical" evidence="6">
    <location>
        <begin position="73"/>
        <end position="92"/>
    </location>
</feature>
<comment type="caution">
    <text evidence="8">The sequence shown here is derived from an EMBL/GenBank/DDBJ whole genome shotgun (WGS) entry which is preliminary data.</text>
</comment>
<keyword evidence="4 6" id="KW-1133">Transmembrane helix</keyword>
<evidence type="ECO:0000313" key="9">
    <source>
        <dbReference type="Proteomes" id="UP001231941"/>
    </source>
</evidence>
<feature type="transmembrane region" description="Helical" evidence="6">
    <location>
        <begin position="98"/>
        <end position="119"/>
    </location>
</feature>
<organism evidence="8 9">
    <name type="scientific">Chengkuizengella axinellae</name>
    <dbReference type="NCBI Taxonomy" id="3064388"/>
    <lineage>
        <taxon>Bacteria</taxon>
        <taxon>Bacillati</taxon>
        <taxon>Bacillota</taxon>
        <taxon>Bacilli</taxon>
        <taxon>Bacillales</taxon>
        <taxon>Paenibacillaceae</taxon>
        <taxon>Chengkuizengella</taxon>
    </lineage>
</organism>
<feature type="transmembrane region" description="Helical" evidence="6">
    <location>
        <begin position="305"/>
        <end position="322"/>
    </location>
</feature>
<dbReference type="Pfam" id="PF07690">
    <property type="entry name" value="MFS_1"/>
    <property type="match status" value="1"/>
</dbReference>
<feature type="transmembrane region" description="Helical" evidence="6">
    <location>
        <begin position="166"/>
        <end position="188"/>
    </location>
</feature>
<evidence type="ECO:0000256" key="3">
    <source>
        <dbReference type="ARBA" id="ARBA00022692"/>
    </source>
</evidence>
<feature type="transmembrane region" description="Helical" evidence="6">
    <location>
        <begin position="140"/>
        <end position="160"/>
    </location>
</feature>
<keyword evidence="9" id="KW-1185">Reference proteome</keyword>
<gene>
    <name evidence="8" type="ORF">Q5Y73_02515</name>
</gene>
<dbReference type="InterPro" id="IPR011701">
    <property type="entry name" value="MFS"/>
</dbReference>
<dbReference type="PANTHER" id="PTHR23530">
    <property type="entry name" value="TRANSPORT PROTEIN-RELATED"/>
    <property type="match status" value="1"/>
</dbReference>
<keyword evidence="5 6" id="KW-0472">Membrane</keyword>
<feature type="transmembrane region" description="Helical" evidence="6">
    <location>
        <begin position="12"/>
        <end position="30"/>
    </location>
</feature>
<keyword evidence="2" id="KW-0813">Transport</keyword>
<keyword evidence="3 6" id="KW-0812">Transmembrane</keyword>
<dbReference type="InterPro" id="IPR036259">
    <property type="entry name" value="MFS_trans_sf"/>
</dbReference>
<protein>
    <submittedName>
        <fullName evidence="8">MFS transporter</fullName>
    </submittedName>
</protein>
<evidence type="ECO:0000313" key="8">
    <source>
        <dbReference type="EMBL" id="MDP5272968.1"/>
    </source>
</evidence>